<accession>A0AAD7C120</accession>
<proteinExistence type="predicted"/>
<evidence type="ECO:0000313" key="1">
    <source>
        <dbReference type="EMBL" id="KAJ7636325.1"/>
    </source>
</evidence>
<name>A0AAD7C120_9AGAR</name>
<gene>
    <name evidence="1" type="ORF">FB45DRAFT_1055771</name>
</gene>
<organism evidence="1 2">
    <name type="scientific">Roridomyces roridus</name>
    <dbReference type="NCBI Taxonomy" id="1738132"/>
    <lineage>
        <taxon>Eukaryota</taxon>
        <taxon>Fungi</taxon>
        <taxon>Dikarya</taxon>
        <taxon>Basidiomycota</taxon>
        <taxon>Agaricomycotina</taxon>
        <taxon>Agaricomycetes</taxon>
        <taxon>Agaricomycetidae</taxon>
        <taxon>Agaricales</taxon>
        <taxon>Marasmiineae</taxon>
        <taxon>Mycenaceae</taxon>
        <taxon>Roridomyces</taxon>
    </lineage>
</organism>
<protein>
    <submittedName>
        <fullName evidence="1">Uncharacterized protein</fullName>
    </submittedName>
</protein>
<evidence type="ECO:0000313" key="2">
    <source>
        <dbReference type="Proteomes" id="UP001221142"/>
    </source>
</evidence>
<dbReference type="EMBL" id="JARKIF010000006">
    <property type="protein sequence ID" value="KAJ7636325.1"/>
    <property type="molecule type" value="Genomic_DNA"/>
</dbReference>
<sequence length="143" mass="16104">MSEEPGSRTYPSSVESQARLHVLRTLRRICREGEILTPSEPICGMSLAVGRRRRLLGRCRCRHGRRHRRRRRWMWSSARTLSQALSCPCGIYHGAQNHGSLFTADLLIHIASDSSHVAPLSATGSCIQVPHPRYKCTTLVYGP</sequence>
<reference evidence="1" key="1">
    <citation type="submission" date="2023-03" db="EMBL/GenBank/DDBJ databases">
        <title>Massive genome expansion in bonnet fungi (Mycena s.s.) driven by repeated elements and novel gene families across ecological guilds.</title>
        <authorList>
            <consortium name="Lawrence Berkeley National Laboratory"/>
            <person name="Harder C.B."/>
            <person name="Miyauchi S."/>
            <person name="Viragh M."/>
            <person name="Kuo A."/>
            <person name="Thoen E."/>
            <person name="Andreopoulos B."/>
            <person name="Lu D."/>
            <person name="Skrede I."/>
            <person name="Drula E."/>
            <person name="Henrissat B."/>
            <person name="Morin E."/>
            <person name="Kohler A."/>
            <person name="Barry K."/>
            <person name="LaButti K."/>
            <person name="Morin E."/>
            <person name="Salamov A."/>
            <person name="Lipzen A."/>
            <person name="Mereny Z."/>
            <person name="Hegedus B."/>
            <person name="Baldrian P."/>
            <person name="Stursova M."/>
            <person name="Weitz H."/>
            <person name="Taylor A."/>
            <person name="Grigoriev I.V."/>
            <person name="Nagy L.G."/>
            <person name="Martin F."/>
            <person name="Kauserud H."/>
        </authorList>
    </citation>
    <scope>NUCLEOTIDE SEQUENCE</scope>
    <source>
        <strain evidence="1">9284</strain>
    </source>
</reference>
<dbReference type="Proteomes" id="UP001221142">
    <property type="component" value="Unassembled WGS sequence"/>
</dbReference>
<keyword evidence="2" id="KW-1185">Reference proteome</keyword>
<comment type="caution">
    <text evidence="1">The sequence shown here is derived from an EMBL/GenBank/DDBJ whole genome shotgun (WGS) entry which is preliminary data.</text>
</comment>
<dbReference type="AlphaFoldDB" id="A0AAD7C120"/>